<reference evidence="2" key="1">
    <citation type="submission" date="2020-10" db="EMBL/GenBank/DDBJ databases">
        <authorList>
            <person name="Kikuchi T."/>
        </authorList>
    </citation>
    <scope>NUCLEOTIDE SEQUENCE</scope>
    <source>
        <strain evidence="2">NKZ352</strain>
    </source>
</reference>
<proteinExistence type="predicted"/>
<comment type="caution">
    <text evidence="2">The sequence shown here is derived from an EMBL/GenBank/DDBJ whole genome shotgun (WGS) entry which is preliminary data.</text>
</comment>
<dbReference type="AlphaFoldDB" id="A0A8S1HFU4"/>
<evidence type="ECO:0000313" key="3">
    <source>
        <dbReference type="Proteomes" id="UP000835052"/>
    </source>
</evidence>
<dbReference type="OrthoDB" id="5858518at2759"/>
<dbReference type="InterPro" id="IPR006150">
    <property type="entry name" value="Cys_repeat_1"/>
</dbReference>
<dbReference type="Proteomes" id="UP000835052">
    <property type="component" value="Unassembled WGS sequence"/>
</dbReference>
<dbReference type="EMBL" id="CAJGYM010000039">
    <property type="protein sequence ID" value="CAD6193842.1"/>
    <property type="molecule type" value="Genomic_DNA"/>
</dbReference>
<keyword evidence="1" id="KW-0812">Transmembrane</keyword>
<protein>
    <submittedName>
        <fullName evidence="2">Uncharacterized protein</fullName>
    </submittedName>
</protein>
<keyword evidence="1" id="KW-1133">Transmembrane helix</keyword>
<sequence>MVFKARRISEKRHIRLIAWSCINMSKLFFFVVVLVAAVVGKDLSRSKRQLSVYYMCGNGGSSYVSQYPCAVNNNCGNGCNYNNVALPNSFYSPYSNCNNGCSNLNCNQYSGQYINGQYIAYATGSNLYSPCASSCCQSFNPTNSVNNGYVVGGIGLNTNDGIYNPYNNVFGNNGLPINNNGISTGFLRRFSDFTGSLTANGMLLCGGSEPAGGRCPNGFCPYGHTCVSGNVCCRCAVGASAGTCSTDSNCSAGYSCGPAGFCCASLVSRTTELVSCVDGLCIDGYECGLGNLCYPAKNFKKLLTRLPTHLKADSWVALVIIMTSVTSLFLAVVLVGAGASVDEITNISREKRTVTYYYLCGTYPNQRLQTQPCNSCNNCGGGNVCQVGCTSSNFCMSRNQQWRCIDGCCKTPSYQPTLPPHTTTRGPAPVCGGREVSGGYCGSRSTCAAGYLCTSSNICCRCAYGTSVGPCVNGQCPENTQCNPNNECCPYQVGK</sequence>
<organism evidence="2 3">
    <name type="scientific">Caenorhabditis auriculariae</name>
    <dbReference type="NCBI Taxonomy" id="2777116"/>
    <lineage>
        <taxon>Eukaryota</taxon>
        <taxon>Metazoa</taxon>
        <taxon>Ecdysozoa</taxon>
        <taxon>Nematoda</taxon>
        <taxon>Chromadorea</taxon>
        <taxon>Rhabditida</taxon>
        <taxon>Rhabditina</taxon>
        <taxon>Rhabditomorpha</taxon>
        <taxon>Rhabditoidea</taxon>
        <taxon>Rhabditidae</taxon>
        <taxon>Peloderinae</taxon>
        <taxon>Caenorhabditis</taxon>
    </lineage>
</organism>
<dbReference type="PANTHER" id="PTHR34150">
    <property type="entry name" value="PROTEIN CBG08832-RELATED"/>
    <property type="match status" value="1"/>
</dbReference>
<evidence type="ECO:0000313" key="2">
    <source>
        <dbReference type="EMBL" id="CAD6193842.1"/>
    </source>
</evidence>
<keyword evidence="1" id="KW-0472">Membrane</keyword>
<dbReference type="SMART" id="SM00289">
    <property type="entry name" value="WR1"/>
    <property type="match status" value="3"/>
</dbReference>
<keyword evidence="3" id="KW-1185">Reference proteome</keyword>
<name>A0A8S1HFU4_9PELO</name>
<evidence type="ECO:0000256" key="1">
    <source>
        <dbReference type="SAM" id="Phobius"/>
    </source>
</evidence>
<feature type="transmembrane region" description="Helical" evidence="1">
    <location>
        <begin position="315"/>
        <end position="341"/>
    </location>
</feature>
<accession>A0A8S1HFU4</accession>
<gene>
    <name evidence="2" type="ORF">CAUJ_LOCUS9761</name>
</gene>
<dbReference type="PANTHER" id="PTHR34150:SF6">
    <property type="entry name" value="PROTEIN CBG09626"/>
    <property type="match status" value="1"/>
</dbReference>